<keyword evidence="1" id="KW-0812">Transmembrane</keyword>
<dbReference type="Pfam" id="PF04235">
    <property type="entry name" value="DUF418"/>
    <property type="match status" value="1"/>
</dbReference>
<dbReference type="PANTHER" id="PTHR30590">
    <property type="entry name" value="INNER MEMBRANE PROTEIN"/>
    <property type="match status" value="1"/>
</dbReference>
<comment type="caution">
    <text evidence="3">The sequence shown here is derived from an EMBL/GenBank/DDBJ whole genome shotgun (WGS) entry which is preliminary data.</text>
</comment>
<feature type="transmembrane region" description="Helical" evidence="1">
    <location>
        <begin position="358"/>
        <end position="379"/>
    </location>
</feature>
<dbReference type="InterPro" id="IPR052529">
    <property type="entry name" value="Bact_Transport_Assoc"/>
</dbReference>
<dbReference type="AlphaFoldDB" id="A0A4S2GZM6"/>
<keyword evidence="1" id="KW-1133">Transmembrane helix</keyword>
<dbReference type="EMBL" id="SRXW01000003">
    <property type="protein sequence ID" value="TGY88292.1"/>
    <property type="molecule type" value="Genomic_DNA"/>
</dbReference>
<evidence type="ECO:0000313" key="4">
    <source>
        <dbReference type="Proteomes" id="UP000308054"/>
    </source>
</evidence>
<feature type="transmembrane region" description="Helical" evidence="1">
    <location>
        <begin position="209"/>
        <end position="234"/>
    </location>
</feature>
<feature type="transmembrane region" description="Helical" evidence="1">
    <location>
        <begin position="103"/>
        <end position="136"/>
    </location>
</feature>
<feature type="transmembrane region" description="Helical" evidence="1">
    <location>
        <begin position="61"/>
        <end position="83"/>
    </location>
</feature>
<feature type="transmembrane region" description="Helical" evidence="1">
    <location>
        <begin position="143"/>
        <end position="164"/>
    </location>
</feature>
<keyword evidence="4" id="KW-1185">Reference proteome</keyword>
<gene>
    <name evidence="3" type="ORF">E5163_10735</name>
</gene>
<dbReference type="InterPro" id="IPR007349">
    <property type="entry name" value="DUF418"/>
</dbReference>
<feature type="domain" description="DUF418" evidence="2">
    <location>
        <begin position="233"/>
        <end position="394"/>
    </location>
</feature>
<feature type="transmembrane region" description="Helical" evidence="1">
    <location>
        <begin position="20"/>
        <end position="40"/>
    </location>
</feature>
<feature type="transmembrane region" description="Helical" evidence="1">
    <location>
        <begin position="246"/>
        <end position="266"/>
    </location>
</feature>
<evidence type="ECO:0000259" key="2">
    <source>
        <dbReference type="Pfam" id="PF04235"/>
    </source>
</evidence>
<keyword evidence="1" id="KW-0472">Membrane</keyword>
<dbReference type="Proteomes" id="UP000308054">
    <property type="component" value="Unassembled WGS sequence"/>
</dbReference>
<feature type="transmembrane region" description="Helical" evidence="1">
    <location>
        <begin position="329"/>
        <end position="352"/>
    </location>
</feature>
<organism evidence="3 4">
    <name type="scientific">Marinicauda algicola</name>
    <dbReference type="NCBI Taxonomy" id="2029849"/>
    <lineage>
        <taxon>Bacteria</taxon>
        <taxon>Pseudomonadati</taxon>
        <taxon>Pseudomonadota</taxon>
        <taxon>Alphaproteobacteria</taxon>
        <taxon>Maricaulales</taxon>
        <taxon>Maricaulaceae</taxon>
        <taxon>Marinicauda</taxon>
    </lineage>
</organism>
<evidence type="ECO:0000313" key="3">
    <source>
        <dbReference type="EMBL" id="TGY88292.1"/>
    </source>
</evidence>
<dbReference type="OrthoDB" id="9807744at2"/>
<proteinExistence type="predicted"/>
<dbReference type="RefSeq" id="WP_135996138.1">
    <property type="nucleotide sequence ID" value="NZ_CP071057.1"/>
</dbReference>
<evidence type="ECO:0000256" key="1">
    <source>
        <dbReference type="SAM" id="Phobius"/>
    </source>
</evidence>
<reference evidence="3 4" key="1">
    <citation type="journal article" date="2017" name="Int. J. Syst. Evol. Microbiol.">
        <title>Marinicauda algicola sp. nov., isolated from a marine red alga Rhodosorus marinus.</title>
        <authorList>
            <person name="Jeong S.E."/>
            <person name="Jeon S.H."/>
            <person name="Chun B.H."/>
            <person name="Kim D.W."/>
            <person name="Jeon C.O."/>
        </authorList>
    </citation>
    <scope>NUCLEOTIDE SEQUENCE [LARGE SCALE GENOMIC DNA]</scope>
    <source>
        <strain evidence="3 4">JCM 31718</strain>
    </source>
</reference>
<name>A0A4S2GZM6_9PROT</name>
<accession>A0A4S2GZM6</accession>
<sequence>MSTTITPVSETERFESLDVLRGIAVLGILMVNVQAFAMYWGALSYPPAHMSLEGANQTVWFLTHVFFELKFITIFSALFGAGVLFMVGEDPLASKSVHFRRMIWLLVIGLIHGFVLWFGDILVPYALAGMIIVFFRRMSPGKLIGWGLGGIALTGLLMVAGTWAQGAMPGGAEPMPYGPNPPEAFLDQWVAAYQASFAESRIYNAIGELFALFSQITFFAGRLVGVMFIGMALFKLGFLTAKWSLARYLAIGIVCAGLGIAASWWGGLHALGTGFAMSELWIHTGVNYGASLLTAFGYASLVMAACRIDWLKLVRLPFACAGRMAFTNYLTQTLAMTFIFVGAPGLGLFGTVERTGQLQIVLAVWAVQLVVSTLWLKVFRFGPFEWLWRSLSYARLQPFLRRKPA</sequence>
<protein>
    <submittedName>
        <fullName evidence="3">DUF418 domain-containing protein</fullName>
    </submittedName>
</protein>
<feature type="transmembrane region" description="Helical" evidence="1">
    <location>
        <begin position="286"/>
        <end position="308"/>
    </location>
</feature>
<dbReference type="PANTHER" id="PTHR30590:SF2">
    <property type="entry name" value="INNER MEMBRANE PROTEIN"/>
    <property type="match status" value="1"/>
</dbReference>